<keyword evidence="2" id="KW-1185">Reference proteome</keyword>
<accession>A0A330L6Y0</accession>
<sequence>MVSSYIPPYSEFTAPYTRHTSGEQFQGSNLNVTELLIFPGDSETANRITQRISRLVGT</sequence>
<name>A0A330L6Y0_9BACT</name>
<dbReference type="EMBL" id="OUNR01000016">
    <property type="protein sequence ID" value="SPP65097.1"/>
    <property type="molecule type" value="Genomic_DNA"/>
</dbReference>
<dbReference type="AlphaFoldDB" id="A0A330L6Y0"/>
<protein>
    <submittedName>
        <fullName evidence="1">Uncharacterized protein</fullName>
    </submittedName>
</protein>
<proteinExistence type="predicted"/>
<evidence type="ECO:0000313" key="1">
    <source>
        <dbReference type="EMBL" id="SPP65097.1"/>
    </source>
</evidence>
<dbReference type="InParanoid" id="A0A330L6Y0"/>
<organism evidence="1 2">
    <name type="scientific">Nitrospira lenta</name>
    <dbReference type="NCBI Taxonomy" id="1436998"/>
    <lineage>
        <taxon>Bacteria</taxon>
        <taxon>Pseudomonadati</taxon>
        <taxon>Nitrospirota</taxon>
        <taxon>Nitrospiria</taxon>
        <taxon>Nitrospirales</taxon>
        <taxon>Nitrospiraceae</taxon>
        <taxon>Nitrospira</taxon>
    </lineage>
</organism>
<dbReference type="Proteomes" id="UP000248168">
    <property type="component" value="Unassembled WGS sequence"/>
</dbReference>
<reference evidence="2" key="1">
    <citation type="submission" date="2018-04" db="EMBL/GenBank/DDBJ databases">
        <authorList>
            <person name="Lucker S."/>
            <person name="Sakoula D."/>
        </authorList>
    </citation>
    <scope>NUCLEOTIDE SEQUENCE [LARGE SCALE GENOMIC DNA]</scope>
</reference>
<gene>
    <name evidence="1" type="ORF">NITLEN_30011</name>
</gene>
<evidence type="ECO:0000313" key="2">
    <source>
        <dbReference type="Proteomes" id="UP000248168"/>
    </source>
</evidence>